<evidence type="ECO:0000313" key="1">
    <source>
        <dbReference type="EMBL" id="KAA9039287.1"/>
    </source>
</evidence>
<evidence type="ECO:0000313" key="2">
    <source>
        <dbReference type="Proteomes" id="UP000326903"/>
    </source>
</evidence>
<reference evidence="1 2" key="1">
    <citation type="submission" date="2019-09" db="EMBL/GenBank/DDBJ databases">
        <title>Draft genome sequence of Ginsengibacter sp. BR5-29.</title>
        <authorList>
            <person name="Im W.-T."/>
        </authorList>
    </citation>
    <scope>NUCLEOTIDE SEQUENCE [LARGE SCALE GENOMIC DNA]</scope>
    <source>
        <strain evidence="1 2">BR5-29</strain>
    </source>
</reference>
<keyword evidence="2" id="KW-1185">Reference proteome</keyword>
<keyword evidence="1" id="KW-0808">Transferase</keyword>
<dbReference type="AlphaFoldDB" id="A0A5J5IKT5"/>
<name>A0A5J5IKT5_9BACT</name>
<dbReference type="EMBL" id="VYQF01000002">
    <property type="protein sequence ID" value="KAA9039287.1"/>
    <property type="molecule type" value="Genomic_DNA"/>
</dbReference>
<protein>
    <submittedName>
        <fullName evidence="1">Glycosyltransferase</fullName>
    </submittedName>
</protein>
<dbReference type="GO" id="GO:0016757">
    <property type="term" value="F:glycosyltransferase activity"/>
    <property type="evidence" value="ECO:0007669"/>
    <property type="project" value="TreeGrafter"/>
</dbReference>
<dbReference type="PANTHER" id="PTHR45947">
    <property type="entry name" value="SULFOQUINOVOSYL TRANSFERASE SQD2"/>
    <property type="match status" value="1"/>
</dbReference>
<sequence>MIKVVHLQNSMKSAGSAALRLHNSFIQYGINSKIVSLFTDKIKDDKIKYLNKKARIISRLDTEVKKCVNRNIIPTYGSFSFPLFGTDVSTLKEINNADIIYLHWVLGGFLNLSNVRKLLKLKKNVVIFMHDMWWITGGCHHSFSCEKYTLSCNNCQMIKGNRKRDLSALEFNKKLKLYSKFDNIYFVSPSKWLYDCAKNSKLTRENSIFYIPNTIDSSFYKPFDKKVARNILNISPEETVIAFGAVKINSPYKGWNYLQKALEILKNNNNLNNILILIFGDSYNEEIDNAIPFKTKFMGYLQDEYSTALAYNSADVFIAPSLAETFGYVVMEALSCGTAVVGFEIGGIPDLIRHKKNGYLAKYKDSEDIANGINYCLENKLKGYILPEFEPNKTLNKHLELFDYIRSNSKK</sequence>
<accession>A0A5J5IKT5</accession>
<gene>
    <name evidence="1" type="ORF">FW778_10680</name>
</gene>
<dbReference type="Proteomes" id="UP000326903">
    <property type="component" value="Unassembled WGS sequence"/>
</dbReference>
<dbReference type="RefSeq" id="WP_150414696.1">
    <property type="nucleotide sequence ID" value="NZ_VYQF01000002.1"/>
</dbReference>
<dbReference type="InterPro" id="IPR050194">
    <property type="entry name" value="Glycosyltransferase_grp1"/>
</dbReference>
<organism evidence="1 2">
    <name type="scientific">Ginsengibacter hankyongi</name>
    <dbReference type="NCBI Taxonomy" id="2607284"/>
    <lineage>
        <taxon>Bacteria</taxon>
        <taxon>Pseudomonadati</taxon>
        <taxon>Bacteroidota</taxon>
        <taxon>Chitinophagia</taxon>
        <taxon>Chitinophagales</taxon>
        <taxon>Chitinophagaceae</taxon>
        <taxon>Ginsengibacter</taxon>
    </lineage>
</organism>
<dbReference type="PANTHER" id="PTHR45947:SF3">
    <property type="entry name" value="SULFOQUINOVOSYL TRANSFERASE SQD2"/>
    <property type="match status" value="1"/>
</dbReference>
<dbReference type="Gene3D" id="3.40.50.2000">
    <property type="entry name" value="Glycogen Phosphorylase B"/>
    <property type="match status" value="2"/>
</dbReference>
<dbReference type="Pfam" id="PF13692">
    <property type="entry name" value="Glyco_trans_1_4"/>
    <property type="match status" value="1"/>
</dbReference>
<comment type="caution">
    <text evidence="1">The sequence shown here is derived from an EMBL/GenBank/DDBJ whole genome shotgun (WGS) entry which is preliminary data.</text>
</comment>
<proteinExistence type="predicted"/>
<dbReference type="SUPFAM" id="SSF53756">
    <property type="entry name" value="UDP-Glycosyltransferase/glycogen phosphorylase"/>
    <property type="match status" value="1"/>
</dbReference>